<dbReference type="PANTHER" id="PTHR30137:SF8">
    <property type="entry name" value="BLR5498 PROTEIN"/>
    <property type="match status" value="1"/>
</dbReference>
<evidence type="ECO:0000256" key="3">
    <source>
        <dbReference type="SAM" id="MobiDB-lite"/>
    </source>
</evidence>
<dbReference type="InterPro" id="IPR011251">
    <property type="entry name" value="Luciferase-like_dom"/>
</dbReference>
<feature type="region of interest" description="Disordered" evidence="3">
    <location>
        <begin position="242"/>
        <end position="266"/>
    </location>
</feature>
<evidence type="ECO:0000259" key="4">
    <source>
        <dbReference type="Pfam" id="PF00296"/>
    </source>
</evidence>
<gene>
    <name evidence="5" type="ORF">F8568_011315</name>
</gene>
<dbReference type="EMBL" id="WBMS02000007">
    <property type="protein sequence ID" value="MWA00961.1"/>
    <property type="molecule type" value="Genomic_DNA"/>
</dbReference>
<dbReference type="GO" id="GO:0016705">
    <property type="term" value="F:oxidoreductase activity, acting on paired donors, with incorporation or reduction of molecular oxygen"/>
    <property type="evidence" value="ECO:0007669"/>
    <property type="project" value="InterPro"/>
</dbReference>
<dbReference type="Proteomes" id="UP000462055">
    <property type="component" value="Unassembled WGS sequence"/>
</dbReference>
<evidence type="ECO:0000256" key="2">
    <source>
        <dbReference type="ARBA" id="ARBA00023033"/>
    </source>
</evidence>
<keyword evidence="1" id="KW-0560">Oxidoreductase</keyword>
<dbReference type="SUPFAM" id="SSF51679">
    <property type="entry name" value="Bacterial luciferase-like"/>
    <property type="match status" value="1"/>
</dbReference>
<dbReference type="Gene3D" id="3.20.20.30">
    <property type="entry name" value="Luciferase-like domain"/>
    <property type="match status" value="1"/>
</dbReference>
<organism evidence="5 6">
    <name type="scientific">Actinomadura physcomitrii</name>
    <dbReference type="NCBI Taxonomy" id="2650748"/>
    <lineage>
        <taxon>Bacteria</taxon>
        <taxon>Bacillati</taxon>
        <taxon>Actinomycetota</taxon>
        <taxon>Actinomycetes</taxon>
        <taxon>Streptosporangiales</taxon>
        <taxon>Thermomonosporaceae</taxon>
        <taxon>Actinomadura</taxon>
    </lineage>
</organism>
<dbReference type="CDD" id="cd01097">
    <property type="entry name" value="Tetrahydromethanopterin_reductase"/>
    <property type="match status" value="1"/>
</dbReference>
<protein>
    <submittedName>
        <fullName evidence="5">LLM class flavin-dependent oxidoreductase</fullName>
    </submittedName>
</protein>
<dbReference type="GO" id="GO:0004497">
    <property type="term" value="F:monooxygenase activity"/>
    <property type="evidence" value="ECO:0007669"/>
    <property type="project" value="UniProtKB-KW"/>
</dbReference>
<evidence type="ECO:0000313" key="6">
    <source>
        <dbReference type="Proteomes" id="UP000462055"/>
    </source>
</evidence>
<evidence type="ECO:0000313" key="5">
    <source>
        <dbReference type="EMBL" id="MWA00961.1"/>
    </source>
</evidence>
<keyword evidence="6" id="KW-1185">Reference proteome</keyword>
<dbReference type="InterPro" id="IPR050766">
    <property type="entry name" value="Bact_Lucif_Oxidored"/>
</dbReference>
<proteinExistence type="predicted"/>
<name>A0A6I4MAY6_9ACTN</name>
<dbReference type="PANTHER" id="PTHR30137">
    <property type="entry name" value="LUCIFERASE-LIKE MONOOXYGENASE"/>
    <property type="match status" value="1"/>
</dbReference>
<comment type="caution">
    <text evidence="5">The sequence shown here is derived from an EMBL/GenBank/DDBJ whole genome shotgun (WGS) entry which is preliminary data.</text>
</comment>
<accession>A0A6I4MAY6</accession>
<keyword evidence="2" id="KW-0503">Monooxygenase</keyword>
<dbReference type="AlphaFoldDB" id="A0A6I4MAY6"/>
<dbReference type="RefSeq" id="WP_151593483.1">
    <property type="nucleotide sequence ID" value="NZ_WBMS02000007.1"/>
</dbReference>
<reference evidence="5" key="1">
    <citation type="submission" date="2019-12" db="EMBL/GenBank/DDBJ databases">
        <title>Actinomadura physcomitrii sp. nov., a novel actinomycete isolated from moss [Physcomitrium sphaericum (Ludw) Fuernr].</title>
        <authorList>
            <person name="Zhuang X."/>
        </authorList>
    </citation>
    <scope>NUCLEOTIDE SEQUENCE [LARGE SCALE GENOMIC DNA]</scope>
    <source>
        <strain evidence="5">LD22</strain>
    </source>
</reference>
<dbReference type="Pfam" id="PF00296">
    <property type="entry name" value="Bac_luciferase"/>
    <property type="match status" value="1"/>
</dbReference>
<feature type="domain" description="Luciferase-like" evidence="4">
    <location>
        <begin position="17"/>
        <end position="283"/>
    </location>
</feature>
<dbReference type="GO" id="GO:0005829">
    <property type="term" value="C:cytosol"/>
    <property type="evidence" value="ECO:0007669"/>
    <property type="project" value="TreeGrafter"/>
</dbReference>
<evidence type="ECO:0000256" key="1">
    <source>
        <dbReference type="ARBA" id="ARBA00023002"/>
    </source>
</evidence>
<dbReference type="InterPro" id="IPR036661">
    <property type="entry name" value="Luciferase-like_sf"/>
</dbReference>
<sequence length="339" mass="37023">MKVGLWFDLRNPPRWRRDPARLYAFMLEMCEEAERLGADSLWFSEHHGFEDGYLSQPLTFASAAAARTRRVRIGTGILIAPLRKTVQLAEEAAVVDLVSGGRLDLGLGAGYRVPEFETFGADISARYRTLDAQVGELRRLWGEDGVTPGPVQEQPPIWLGYQGPKGAERAGRMGECLLTANGESWPHYRDGLVAGGHDPASARMSGGIDGFVTEDPERDWALVAPHTAYQFDSYRRYMVEGTGRPVPRPVDPDRLRSRGPGRPLSSFLFDTPEKVAAGVREYVAGAPVETVWFGASVAGMPEAAVAQHVNVICNRLRPLLQDAGSPVSGAGTDHRGTAR</sequence>